<dbReference type="eggNOG" id="COG3272">
    <property type="taxonomic scope" value="Bacteria"/>
</dbReference>
<proteinExistence type="predicted"/>
<evidence type="ECO:0000313" key="3">
    <source>
        <dbReference type="Proteomes" id="UP000009080"/>
    </source>
</evidence>
<dbReference type="RefSeq" id="WP_015819246.1">
    <property type="nucleotide sequence ID" value="NC_012997.1"/>
</dbReference>
<dbReference type="OrthoDB" id="495783at2"/>
<sequence length="315" mass="36447">MADEKIRIGISSCLLGEQVRFDGGHKHQKYITRELAKFFEFRSFCPEVAIGLGIPREPIRLVLDDDRDHPIRVVGTKDPSIDVTQDLIDCANAQQVWLTDLSGYIFKKDSPSCGMERVKAYRNSQPTRQGVGLFARTVMENNPLIPVEEEGRLNDEDLRENFIERVYVYHRWRALVAEGLTAKSLVEFHARHKFIAMAHNQKLYRELGRYIAAIPKNDLHSYAEGYIARLMFCLRKPATLKNHINVLQHIQGFLGDQIDAEDKQEMVQAIENCRVRKAPLTIPRTLLKHHFRKHPNEYIADSYYLAPFPEELAHR</sequence>
<dbReference type="PIRSF" id="PIRSF037004">
    <property type="entry name" value="UCP037004"/>
    <property type="match status" value="1"/>
</dbReference>
<dbReference type="HOGENOM" id="CLU_076318_0_0_6"/>
<dbReference type="Pfam" id="PF04463">
    <property type="entry name" value="2-thiour_desulf"/>
    <property type="match status" value="1"/>
</dbReference>
<organism evidence="2 3">
    <name type="scientific">Teredinibacter turnerae (strain ATCC 39867 / T7901)</name>
    <dbReference type="NCBI Taxonomy" id="377629"/>
    <lineage>
        <taxon>Bacteria</taxon>
        <taxon>Pseudomonadati</taxon>
        <taxon>Pseudomonadota</taxon>
        <taxon>Gammaproteobacteria</taxon>
        <taxon>Cellvibrionales</taxon>
        <taxon>Cellvibrionaceae</taxon>
        <taxon>Teredinibacter</taxon>
    </lineage>
</organism>
<dbReference type="KEGG" id="ttu:TERTU_3476"/>
<reference evidence="2 3" key="1">
    <citation type="journal article" date="2009" name="PLoS ONE">
        <title>The complete genome of Teredinibacter turnerae T7901: an intracellular endosymbiont of marine wood-boring bivalves (shipworms).</title>
        <authorList>
            <person name="Yang J.C."/>
            <person name="Madupu R."/>
            <person name="Durkin A.S."/>
            <person name="Ekborg N.A."/>
            <person name="Pedamallu C.S."/>
            <person name="Hostetler J.B."/>
            <person name="Radune D."/>
            <person name="Toms B.S."/>
            <person name="Henrissat B."/>
            <person name="Coutinho P.M."/>
            <person name="Schwarz S."/>
            <person name="Field L."/>
            <person name="Trindade-Silva A.E."/>
            <person name="Soares C.A.G."/>
            <person name="Elshahawi S."/>
            <person name="Hanora A."/>
            <person name="Schmidt E.W."/>
            <person name="Haygood M.G."/>
            <person name="Posfai J."/>
            <person name="Benner J."/>
            <person name="Madinger C."/>
            <person name="Nove J."/>
            <person name="Anton B."/>
            <person name="Chaudhary K."/>
            <person name="Foster J."/>
            <person name="Holman A."/>
            <person name="Kumar S."/>
            <person name="Lessard P.A."/>
            <person name="Luyten Y.A."/>
            <person name="Slatko B."/>
            <person name="Wood N."/>
            <person name="Wu B."/>
            <person name="Teplitski M."/>
            <person name="Mougous J.D."/>
            <person name="Ward N."/>
            <person name="Eisen J.A."/>
            <person name="Badger J.H."/>
            <person name="Distel D.L."/>
        </authorList>
    </citation>
    <scope>NUCLEOTIDE SEQUENCE [LARGE SCALE GENOMIC DNA]</scope>
    <source>
        <strain evidence="3">ATCC 39867 / T7901</strain>
    </source>
</reference>
<dbReference type="EMBL" id="CP001614">
    <property type="protein sequence ID" value="ACR13133.1"/>
    <property type="molecule type" value="Genomic_DNA"/>
</dbReference>
<dbReference type="AlphaFoldDB" id="C5BRA2"/>
<feature type="domain" description="DUF1722" evidence="1">
    <location>
        <begin position="193"/>
        <end position="309"/>
    </location>
</feature>
<dbReference type="InterPro" id="IPR013560">
    <property type="entry name" value="DUF1722"/>
</dbReference>
<dbReference type="InterPro" id="IPR007553">
    <property type="entry name" value="2-thiour_desulf"/>
</dbReference>
<dbReference type="Proteomes" id="UP000009080">
    <property type="component" value="Chromosome"/>
</dbReference>
<evidence type="ECO:0000259" key="1">
    <source>
        <dbReference type="Pfam" id="PF08349"/>
    </source>
</evidence>
<keyword evidence="3" id="KW-1185">Reference proteome</keyword>
<dbReference type="InterPro" id="IPR017087">
    <property type="entry name" value="UCP037004"/>
</dbReference>
<dbReference type="eggNOG" id="COG1683">
    <property type="taxonomic scope" value="Bacteria"/>
</dbReference>
<dbReference type="PANTHER" id="PTHR30087">
    <property type="entry name" value="INNER MEMBRANE PROTEIN"/>
    <property type="match status" value="1"/>
</dbReference>
<dbReference type="Pfam" id="PF08349">
    <property type="entry name" value="DUF1722"/>
    <property type="match status" value="1"/>
</dbReference>
<dbReference type="PANTHER" id="PTHR30087:SF0">
    <property type="entry name" value="INNER MEMBRANE PROTEIN"/>
    <property type="match status" value="1"/>
</dbReference>
<evidence type="ECO:0000313" key="2">
    <source>
        <dbReference type="EMBL" id="ACR13133.1"/>
    </source>
</evidence>
<dbReference type="STRING" id="377629.TERTU_3476"/>
<gene>
    <name evidence="2" type="ordered locus">TERTU_3476</name>
</gene>
<protein>
    <recommendedName>
        <fullName evidence="1">DUF1722 domain-containing protein</fullName>
    </recommendedName>
</protein>
<accession>C5BRA2</accession>
<name>C5BRA2_TERTT</name>